<keyword evidence="6 12" id="KW-0812">Transmembrane</keyword>
<evidence type="ECO:0000256" key="2">
    <source>
        <dbReference type="ARBA" id="ARBA00004586"/>
    </source>
</evidence>
<evidence type="ECO:0000259" key="14">
    <source>
        <dbReference type="Pfam" id="PF13439"/>
    </source>
</evidence>
<evidence type="ECO:0000256" key="10">
    <source>
        <dbReference type="ARBA" id="ARBA00045103"/>
    </source>
</evidence>
<dbReference type="Pfam" id="PF00534">
    <property type="entry name" value="Glycos_transf_1"/>
    <property type="match status" value="1"/>
</dbReference>
<comment type="subcellular location">
    <subcellularLocation>
        <location evidence="2 12">Endoplasmic reticulum membrane</location>
    </subcellularLocation>
</comment>
<comment type="catalytic activity">
    <reaction evidence="10 12">
        <text>a beta-D-Man-(1-&gt;4)-beta-D-GlcNAc-(1-&gt;4)-alpha-D-GlcNAc-diphospho-di-trans,poly-cis-dolichol + GDP-alpha-D-mannose = an alpha-D-Man-(1-&gt;3)-beta-D-Man-(1-&gt;4)-beta-D-GlcNAc-(1-&gt;4)-alpha-D-GlcNAc-diphospho-di-trans,poly-cis-dolichol + GDP + H(+)</text>
        <dbReference type="Rhea" id="RHEA:29515"/>
        <dbReference type="Rhea" id="RHEA-COMP:19511"/>
        <dbReference type="Rhea" id="RHEA-COMP:19513"/>
        <dbReference type="ChEBI" id="CHEBI:15378"/>
        <dbReference type="ChEBI" id="CHEBI:57527"/>
        <dbReference type="ChEBI" id="CHEBI:58189"/>
        <dbReference type="ChEBI" id="CHEBI:58472"/>
        <dbReference type="ChEBI" id="CHEBI:132510"/>
        <dbReference type="EC" id="2.4.1.132"/>
    </reaction>
    <physiologicalReaction direction="left-to-right" evidence="10 12">
        <dbReference type="Rhea" id="RHEA:29516"/>
    </physiologicalReaction>
</comment>
<evidence type="ECO:0000256" key="5">
    <source>
        <dbReference type="ARBA" id="ARBA00022679"/>
    </source>
</evidence>
<evidence type="ECO:0000256" key="12">
    <source>
        <dbReference type="RuleBase" id="RU367136"/>
    </source>
</evidence>
<evidence type="ECO:0000256" key="3">
    <source>
        <dbReference type="ARBA" id="ARBA00004922"/>
    </source>
</evidence>
<keyword evidence="8 12" id="KW-1133">Transmembrane helix</keyword>
<protein>
    <recommendedName>
        <fullName evidence="12">Alpha-1,3/1,6-mannosyltransferase ALG2</fullName>
        <ecNumber evidence="12">2.4.1.132</ecNumber>
        <ecNumber evidence="12">2.4.1.257</ecNumber>
    </recommendedName>
    <alternativeName>
        <fullName evidence="12">GDP-Man:Man(1)GlcNAc(2)-PP-Dol alpha-1,3-mannosyltransferase</fullName>
    </alternativeName>
</protein>
<keyword evidence="16" id="KW-1185">Reference proteome</keyword>
<evidence type="ECO:0000256" key="6">
    <source>
        <dbReference type="ARBA" id="ARBA00022692"/>
    </source>
</evidence>
<evidence type="ECO:0000313" key="15">
    <source>
        <dbReference type="EMBL" id="TIA90544.1"/>
    </source>
</evidence>
<comment type="pathway">
    <text evidence="3 12">Protein modification; protein glycosylation.</text>
</comment>
<evidence type="ECO:0000256" key="1">
    <source>
        <dbReference type="ARBA" id="ARBA00003142"/>
    </source>
</evidence>
<evidence type="ECO:0000256" key="9">
    <source>
        <dbReference type="ARBA" id="ARBA00023136"/>
    </source>
</evidence>
<keyword evidence="5 12" id="KW-0808">Transferase</keyword>
<dbReference type="Pfam" id="PF13439">
    <property type="entry name" value="Glyco_transf_4"/>
    <property type="match status" value="1"/>
</dbReference>
<comment type="function">
    <text evidence="1 12">Mannosylates Man(2)GlcNAc(2)-dolichol diphosphate and Man(1)GlcNAc(2)-dolichol diphosphate to form Man(3)GlcNAc(2)-dolichol diphosphate.</text>
</comment>
<keyword evidence="7 12" id="KW-0256">Endoplasmic reticulum</keyword>
<dbReference type="UniPathway" id="UPA00378"/>
<dbReference type="InterPro" id="IPR027054">
    <property type="entry name" value="ALG2"/>
</dbReference>
<gene>
    <name evidence="15" type="ORF">E3P99_01533</name>
</gene>
<dbReference type="OrthoDB" id="448893at2759"/>
<feature type="domain" description="Glycosyl transferase family 1" evidence="13">
    <location>
        <begin position="235"/>
        <end position="398"/>
    </location>
</feature>
<organism evidence="15 16">
    <name type="scientific">Wallemia hederae</name>
    <dbReference type="NCBI Taxonomy" id="1540922"/>
    <lineage>
        <taxon>Eukaryota</taxon>
        <taxon>Fungi</taxon>
        <taxon>Dikarya</taxon>
        <taxon>Basidiomycota</taxon>
        <taxon>Wallemiomycotina</taxon>
        <taxon>Wallemiomycetes</taxon>
        <taxon>Wallemiales</taxon>
        <taxon>Wallemiaceae</taxon>
        <taxon>Wallemia</taxon>
    </lineage>
</organism>
<evidence type="ECO:0000259" key="13">
    <source>
        <dbReference type="Pfam" id="PF00534"/>
    </source>
</evidence>
<comment type="caution">
    <text evidence="15">The sequence shown here is derived from an EMBL/GenBank/DDBJ whole genome shotgun (WGS) entry which is preliminary data.</text>
</comment>
<name>A0A4T0FSC6_9BASI</name>
<dbReference type="InterPro" id="IPR028098">
    <property type="entry name" value="Glyco_trans_4-like_N"/>
</dbReference>
<dbReference type="GO" id="GO:0005789">
    <property type="term" value="C:endoplasmic reticulum membrane"/>
    <property type="evidence" value="ECO:0007669"/>
    <property type="project" value="UniProtKB-SubCell"/>
</dbReference>
<evidence type="ECO:0000256" key="11">
    <source>
        <dbReference type="ARBA" id="ARBA00045104"/>
    </source>
</evidence>
<evidence type="ECO:0000256" key="8">
    <source>
        <dbReference type="ARBA" id="ARBA00022989"/>
    </source>
</evidence>
<dbReference type="EC" id="2.4.1.257" evidence="12"/>
<feature type="domain" description="Glycosyltransferase subfamily 4-like N-terminal" evidence="14">
    <location>
        <begin position="12"/>
        <end position="224"/>
    </location>
</feature>
<evidence type="ECO:0000313" key="16">
    <source>
        <dbReference type="Proteomes" id="UP000310189"/>
    </source>
</evidence>
<dbReference type="EMBL" id="SPNW01000018">
    <property type="protein sequence ID" value="TIA90544.1"/>
    <property type="molecule type" value="Genomic_DNA"/>
</dbReference>
<dbReference type="PANTHER" id="PTHR45918">
    <property type="entry name" value="ALPHA-1,3/1,6-MANNOSYLTRANSFERASE ALG2"/>
    <property type="match status" value="1"/>
</dbReference>
<comment type="similarity">
    <text evidence="12">Belongs to the glycosyltransferase group 1 family.</text>
</comment>
<evidence type="ECO:0000256" key="7">
    <source>
        <dbReference type="ARBA" id="ARBA00022824"/>
    </source>
</evidence>
<keyword evidence="9 12" id="KW-0472">Membrane</keyword>
<dbReference type="Gene3D" id="3.40.50.2000">
    <property type="entry name" value="Glycogen Phosphorylase B"/>
    <property type="match status" value="2"/>
</dbReference>
<proteinExistence type="inferred from homology"/>
<reference evidence="15 16" key="1">
    <citation type="submission" date="2019-03" db="EMBL/GenBank/DDBJ databases">
        <title>Sequencing 23 genomes of Wallemia ichthyophaga.</title>
        <authorList>
            <person name="Gostincar C."/>
        </authorList>
    </citation>
    <scope>NUCLEOTIDE SEQUENCE [LARGE SCALE GENOMIC DNA]</scope>
    <source>
        <strain evidence="15 16">EXF-5753</strain>
    </source>
</reference>
<dbReference type="PANTHER" id="PTHR45918:SF1">
    <property type="entry name" value="ALPHA-1,3_1,6-MANNOSYLTRANSFERASE ALG2"/>
    <property type="match status" value="1"/>
</dbReference>
<dbReference type="AlphaFoldDB" id="A0A4T0FSC6"/>
<keyword evidence="4 12" id="KW-0328">Glycosyltransferase</keyword>
<feature type="transmembrane region" description="Helical" evidence="12">
    <location>
        <begin position="454"/>
        <end position="475"/>
    </location>
</feature>
<dbReference type="GO" id="GO:0102704">
    <property type="term" value="F:GDP-Man:Man(2)GlcNAc(2)-PP-Dol alpha-1,6-mannosyltransferase activity"/>
    <property type="evidence" value="ECO:0007669"/>
    <property type="project" value="UniProtKB-UniRule"/>
</dbReference>
<comment type="catalytic activity">
    <reaction evidence="11 12">
        <text>an alpha-D-Man-(1-&gt;3)-beta-D-Man-(1-&gt;4)-beta-D-GlcNAc-(1-&gt;4)-alpha-D-GlcNAc-diphospho-di-trans,poly-cis-dolichol + GDP-alpha-D-mannose = an alpha-D-Man-(1-&gt;3)-[alpha-D-Man-(1-&gt;6)]-beta-D-Man-(1-&gt;4)-beta-D-GlcNAc-(1-&gt;4)-alpha-D-GlcNAc-diphospho-di-trans,poly-cis-dolichol + GDP + H(+)</text>
        <dbReference type="Rhea" id="RHEA:29519"/>
        <dbReference type="Rhea" id="RHEA-COMP:19513"/>
        <dbReference type="Rhea" id="RHEA-COMP:19515"/>
        <dbReference type="ChEBI" id="CHEBI:15378"/>
        <dbReference type="ChEBI" id="CHEBI:57527"/>
        <dbReference type="ChEBI" id="CHEBI:58189"/>
        <dbReference type="ChEBI" id="CHEBI:132510"/>
        <dbReference type="ChEBI" id="CHEBI:132511"/>
        <dbReference type="EC" id="2.4.1.257"/>
    </reaction>
    <physiologicalReaction direction="left-to-right" evidence="11 12">
        <dbReference type="Rhea" id="RHEA:29520"/>
    </physiologicalReaction>
</comment>
<evidence type="ECO:0000256" key="4">
    <source>
        <dbReference type="ARBA" id="ARBA00022676"/>
    </source>
</evidence>
<dbReference type="EC" id="2.4.1.132" evidence="12"/>
<dbReference type="InterPro" id="IPR001296">
    <property type="entry name" value="Glyco_trans_1"/>
</dbReference>
<dbReference type="SUPFAM" id="SSF53756">
    <property type="entry name" value="UDP-Glycosyltransferase/glycogen phosphorylase"/>
    <property type="match status" value="1"/>
</dbReference>
<accession>A0A4T0FSC6</accession>
<sequence>MRIAILHPDLGIGGAERLIVDAALSLQTRGHTVDIFTSHHDPSHAFNETKDGTLRVHVLGACFPRSICGYLHIISAIIRQIHLAVLLTISILLSSLFSPNLAFTAWHKPTQRYDVILVDQLSAAIPLLRLWLNIPVVFYCHFPDKLLASGEIAPVSGDGMTVYPAHMSRLKQLYRIPIDTFEEFSTGDSDALIANSKFTSNVIKNTFTTIKQSPVVIYPSVDTSDLTSTSVDLNNTRLFLSINRFEPKKNVTLAIEAYAKLVEGMSAYDKSTLSLVLAGGYDARLPSNVDCVRNLERVCRLNSLKYKFIEDTTSITSNDDIDVYFMLNISTKTKKTLLNSTSTLALLYTPTNEHFGIVPIEAMACGKIVMATNTGGPVESIKDGETGYLIPSDPLKWSQRMKVLLLPSDHHKSAALCKSRVDELFTLKKAGEKFEQVLADAVSNGLGNRRERGALLQGSVMLFVVTAFTVVLIAVI</sequence>
<dbReference type="Proteomes" id="UP000310189">
    <property type="component" value="Unassembled WGS sequence"/>
</dbReference>
<dbReference type="GO" id="GO:0004378">
    <property type="term" value="F:GDP-Man:Man(1)GlcNAc(2)-PP-Dol alpha-1,3-mannosyltransferase activity"/>
    <property type="evidence" value="ECO:0007669"/>
    <property type="project" value="UniProtKB-UniRule"/>
</dbReference>